<protein>
    <recommendedName>
        <fullName evidence="2">SUZ RNA-binding domain-containing</fullName>
    </recommendedName>
</protein>
<feature type="domain" description="SUZ" evidence="4">
    <location>
        <begin position="63"/>
        <end position="138"/>
    </location>
</feature>
<organism evidence="6 7">
    <name type="scientific">Folsomia candida</name>
    <name type="common">Springtail</name>
    <dbReference type="NCBI Taxonomy" id="158441"/>
    <lineage>
        <taxon>Eukaryota</taxon>
        <taxon>Metazoa</taxon>
        <taxon>Ecdysozoa</taxon>
        <taxon>Arthropoda</taxon>
        <taxon>Hexapoda</taxon>
        <taxon>Collembola</taxon>
        <taxon>Entomobryomorpha</taxon>
        <taxon>Isotomoidea</taxon>
        <taxon>Isotomidae</taxon>
        <taxon>Proisotominae</taxon>
        <taxon>Folsomia</taxon>
    </lineage>
</organism>
<feature type="compositionally biased region" description="Basic and acidic residues" evidence="3">
    <location>
        <begin position="31"/>
        <end position="63"/>
    </location>
</feature>
<dbReference type="STRING" id="158441.A0A226E541"/>
<proteinExistence type="inferred from homology"/>
<name>A0A226E541_FOLCA</name>
<feature type="compositionally biased region" description="Basic and acidic residues" evidence="3">
    <location>
        <begin position="119"/>
        <end position="133"/>
    </location>
</feature>
<feature type="compositionally biased region" description="Low complexity" evidence="3">
    <location>
        <begin position="95"/>
        <end position="110"/>
    </location>
</feature>
<evidence type="ECO:0000259" key="4">
    <source>
        <dbReference type="PROSITE" id="PS51673"/>
    </source>
</evidence>
<evidence type="ECO:0000313" key="7">
    <source>
        <dbReference type="Proteomes" id="UP000198287"/>
    </source>
</evidence>
<reference evidence="6 7" key="1">
    <citation type="submission" date="2015-12" db="EMBL/GenBank/DDBJ databases">
        <title>The genome of Folsomia candida.</title>
        <authorList>
            <person name="Faddeeva A."/>
            <person name="Derks M.F."/>
            <person name="Anvar Y."/>
            <person name="Smit S."/>
            <person name="Van Straalen N."/>
            <person name="Roelofs D."/>
        </authorList>
    </citation>
    <scope>NUCLEOTIDE SEQUENCE [LARGE SCALE GENOMIC DNA]</scope>
    <source>
        <strain evidence="6 7">VU population</strain>
        <tissue evidence="6">Whole body</tissue>
    </source>
</reference>
<feature type="region of interest" description="Disordered" evidence="3">
    <location>
        <begin position="31"/>
        <end position="241"/>
    </location>
</feature>
<dbReference type="PANTHER" id="PTHR31796:SF2">
    <property type="entry name" value="SUZ DOMAIN-CONTAINING PROTEIN 1"/>
    <property type="match status" value="1"/>
</dbReference>
<feature type="domain" description="SUZ-C" evidence="5">
    <location>
        <begin position="194"/>
        <end position="241"/>
    </location>
</feature>
<dbReference type="InterPro" id="IPR039228">
    <property type="entry name" value="SZRD1"/>
</dbReference>
<comment type="similarity">
    <text evidence="1">Belongs to the SZRD1 family.</text>
</comment>
<dbReference type="PROSITE" id="PS51938">
    <property type="entry name" value="SUZ_C"/>
    <property type="match status" value="1"/>
</dbReference>
<dbReference type="InterPro" id="IPR024771">
    <property type="entry name" value="SUZ"/>
</dbReference>
<keyword evidence="7" id="KW-1185">Reference proteome</keyword>
<dbReference type="Pfam" id="PF12901">
    <property type="entry name" value="SUZ-C"/>
    <property type="match status" value="1"/>
</dbReference>
<evidence type="ECO:0000259" key="5">
    <source>
        <dbReference type="PROSITE" id="PS51938"/>
    </source>
</evidence>
<dbReference type="EMBL" id="LNIX01000007">
    <property type="protein sequence ID" value="OXA51626.1"/>
    <property type="molecule type" value="Genomic_DNA"/>
</dbReference>
<dbReference type="AlphaFoldDB" id="A0A226E541"/>
<evidence type="ECO:0000256" key="2">
    <source>
        <dbReference type="ARBA" id="ARBA00044802"/>
    </source>
</evidence>
<gene>
    <name evidence="6" type="ORF">Fcan01_13254</name>
</gene>
<dbReference type="PROSITE" id="PS51673">
    <property type="entry name" value="SUZ"/>
    <property type="match status" value="1"/>
</dbReference>
<accession>A0A226E541</accession>
<evidence type="ECO:0000313" key="6">
    <source>
        <dbReference type="EMBL" id="OXA51626.1"/>
    </source>
</evidence>
<dbReference type="InterPro" id="IPR024642">
    <property type="entry name" value="SUZ-C"/>
</dbReference>
<dbReference type="OrthoDB" id="5373615at2759"/>
<sequence>MEDVQVCSNWEDIADNSTALEQQLEKLRLEKAAASGEEPKIRILTRNKSEKNDSKSNEIKERPQQTQILLDSTREENLRSQYVPPEPRIKLLTRPKSNNSSSTSNGPSGKWKSQPVKTLEQREKEYKEARMRILGDVQFSDPEDVDGLTPAEVLKQKVAQAMMEGGGSEGEEEEEEEGKSSESSENGAGLKVKSKSRGKKSREKFKTPNVESPREFPVSKTDSERIVRQPRGPDGTSGFHR</sequence>
<comment type="caution">
    <text evidence="6">The sequence shown here is derived from an EMBL/GenBank/DDBJ whole genome shotgun (WGS) entry which is preliminary data.</text>
</comment>
<evidence type="ECO:0000256" key="1">
    <source>
        <dbReference type="ARBA" id="ARBA00007124"/>
    </source>
</evidence>
<dbReference type="Pfam" id="PF12752">
    <property type="entry name" value="SUZ"/>
    <property type="match status" value="1"/>
</dbReference>
<feature type="compositionally biased region" description="Basic residues" evidence="3">
    <location>
        <begin position="192"/>
        <end position="203"/>
    </location>
</feature>
<evidence type="ECO:0000256" key="3">
    <source>
        <dbReference type="SAM" id="MobiDB-lite"/>
    </source>
</evidence>
<dbReference type="PANTHER" id="PTHR31796">
    <property type="entry name" value="SUZ DOMAIN-CONTAINING PROTEIN 1"/>
    <property type="match status" value="1"/>
</dbReference>
<dbReference type="Proteomes" id="UP000198287">
    <property type="component" value="Unassembled WGS sequence"/>
</dbReference>